<evidence type="ECO:0000313" key="1">
    <source>
        <dbReference type="EMBL" id="CAG8752436.1"/>
    </source>
</evidence>
<organism evidence="1 2">
    <name type="scientific">Gigaspora margarita</name>
    <dbReference type="NCBI Taxonomy" id="4874"/>
    <lineage>
        <taxon>Eukaryota</taxon>
        <taxon>Fungi</taxon>
        <taxon>Fungi incertae sedis</taxon>
        <taxon>Mucoromycota</taxon>
        <taxon>Glomeromycotina</taxon>
        <taxon>Glomeromycetes</taxon>
        <taxon>Diversisporales</taxon>
        <taxon>Gigasporaceae</taxon>
        <taxon>Gigaspora</taxon>
    </lineage>
</organism>
<evidence type="ECO:0000313" key="2">
    <source>
        <dbReference type="Proteomes" id="UP000789901"/>
    </source>
</evidence>
<keyword evidence="2" id="KW-1185">Reference proteome</keyword>
<reference evidence="1 2" key="1">
    <citation type="submission" date="2021-06" db="EMBL/GenBank/DDBJ databases">
        <authorList>
            <person name="Kallberg Y."/>
            <person name="Tangrot J."/>
            <person name="Rosling A."/>
        </authorList>
    </citation>
    <scope>NUCLEOTIDE SEQUENCE [LARGE SCALE GENOMIC DNA]</scope>
    <source>
        <strain evidence="1 2">120-4 pot B 10/14</strain>
    </source>
</reference>
<comment type="caution">
    <text evidence="1">The sequence shown here is derived from an EMBL/GenBank/DDBJ whole genome shotgun (WGS) entry which is preliminary data.</text>
</comment>
<protein>
    <submittedName>
        <fullName evidence="1">37090_t:CDS:1</fullName>
    </submittedName>
</protein>
<dbReference type="EMBL" id="CAJVQB010012050">
    <property type="protein sequence ID" value="CAG8752436.1"/>
    <property type="molecule type" value="Genomic_DNA"/>
</dbReference>
<dbReference type="Proteomes" id="UP000789901">
    <property type="component" value="Unassembled WGS sequence"/>
</dbReference>
<gene>
    <name evidence="1" type="ORF">GMARGA_LOCUS16543</name>
</gene>
<feature type="non-terminal residue" evidence="1">
    <location>
        <position position="1"/>
    </location>
</feature>
<accession>A0ABN7VBT3</accession>
<name>A0ABN7VBT3_GIGMA</name>
<sequence>KKKNSIGPFLDKVEKNPNKKMHILEWKEANKENLSYNSFLESSIVPTSKTLKMKENEIKDVSSWIK</sequence>
<proteinExistence type="predicted"/>